<accession>A0A0F9JTY3</accession>
<evidence type="ECO:0000313" key="1">
    <source>
        <dbReference type="EMBL" id="KKM73158.1"/>
    </source>
</evidence>
<dbReference type="AlphaFoldDB" id="A0A0F9JTY3"/>
<sequence length="86" mass="9424">MSDKTPVKSITVTIQEDGAITGEVSQALVEAQGALIVDDITFKEAKTKRGLIKTLIKKVKDHYKDPKAAIQKAKNSITDLEDKDLK</sequence>
<name>A0A0F9JTY3_9ZZZZ</name>
<proteinExistence type="predicted"/>
<organism evidence="1">
    <name type="scientific">marine sediment metagenome</name>
    <dbReference type="NCBI Taxonomy" id="412755"/>
    <lineage>
        <taxon>unclassified sequences</taxon>
        <taxon>metagenomes</taxon>
        <taxon>ecological metagenomes</taxon>
    </lineage>
</organism>
<gene>
    <name evidence="1" type="ORF">LCGC14_1413400</name>
</gene>
<comment type="caution">
    <text evidence="1">The sequence shown here is derived from an EMBL/GenBank/DDBJ whole genome shotgun (WGS) entry which is preliminary data.</text>
</comment>
<reference evidence="1" key="1">
    <citation type="journal article" date="2015" name="Nature">
        <title>Complex archaea that bridge the gap between prokaryotes and eukaryotes.</title>
        <authorList>
            <person name="Spang A."/>
            <person name="Saw J.H."/>
            <person name="Jorgensen S.L."/>
            <person name="Zaremba-Niedzwiedzka K."/>
            <person name="Martijn J."/>
            <person name="Lind A.E."/>
            <person name="van Eijk R."/>
            <person name="Schleper C."/>
            <person name="Guy L."/>
            <person name="Ettema T.J."/>
        </authorList>
    </citation>
    <scope>NUCLEOTIDE SEQUENCE</scope>
</reference>
<protein>
    <submittedName>
        <fullName evidence="1">Uncharacterized protein</fullName>
    </submittedName>
</protein>
<dbReference type="EMBL" id="LAZR01009348">
    <property type="protein sequence ID" value="KKM73158.1"/>
    <property type="molecule type" value="Genomic_DNA"/>
</dbReference>